<dbReference type="EMBL" id="JTDN01000002">
    <property type="protein sequence ID" value="KHL24851.1"/>
    <property type="molecule type" value="Genomic_DNA"/>
</dbReference>
<proteinExistence type="predicted"/>
<evidence type="ECO:0008006" key="5">
    <source>
        <dbReference type="Google" id="ProtNLM"/>
    </source>
</evidence>
<feature type="signal peptide" evidence="2">
    <location>
        <begin position="1"/>
        <end position="18"/>
    </location>
</feature>
<dbReference type="Proteomes" id="UP000030988">
    <property type="component" value="Unassembled WGS sequence"/>
</dbReference>
<evidence type="ECO:0000256" key="1">
    <source>
        <dbReference type="SAM" id="MobiDB-lite"/>
    </source>
</evidence>
<dbReference type="RefSeq" id="WP_039097315.1">
    <property type="nucleotide sequence ID" value="NZ_JTDN01000002.1"/>
</dbReference>
<dbReference type="PROSITE" id="PS51257">
    <property type="entry name" value="PROKAR_LIPOPROTEIN"/>
    <property type="match status" value="1"/>
</dbReference>
<gene>
    <name evidence="3" type="ORF">PK98_13275</name>
</gene>
<evidence type="ECO:0000256" key="2">
    <source>
        <dbReference type="SAM" id="SignalP"/>
    </source>
</evidence>
<comment type="caution">
    <text evidence="3">The sequence shown here is derived from an EMBL/GenBank/DDBJ whole genome shotgun (WGS) entry which is preliminary data.</text>
</comment>
<dbReference type="AlphaFoldDB" id="A0A0B2BYU1"/>
<feature type="region of interest" description="Disordered" evidence="1">
    <location>
        <begin position="65"/>
        <end position="94"/>
    </location>
</feature>
<organism evidence="3 4">
    <name type="scientific">Croceibacterium mercuriale</name>
    <dbReference type="NCBI Taxonomy" id="1572751"/>
    <lineage>
        <taxon>Bacteria</taxon>
        <taxon>Pseudomonadati</taxon>
        <taxon>Pseudomonadota</taxon>
        <taxon>Alphaproteobacteria</taxon>
        <taxon>Sphingomonadales</taxon>
        <taxon>Erythrobacteraceae</taxon>
        <taxon>Croceibacterium</taxon>
    </lineage>
</organism>
<feature type="compositionally biased region" description="Basic and acidic residues" evidence="1">
    <location>
        <begin position="71"/>
        <end position="81"/>
    </location>
</feature>
<evidence type="ECO:0000313" key="4">
    <source>
        <dbReference type="Proteomes" id="UP000030988"/>
    </source>
</evidence>
<name>A0A0B2BYU1_9SPHN</name>
<sequence>MRKIILAAAIAGSALSLAACSESTEDAAGAAVEGAANDVEANAEEVGQTVETGLNDAGAAVSGAVDSAGRATDEAGDRIEADVQDESVAEASRD</sequence>
<accession>A0A0B2BYU1</accession>
<keyword evidence="2" id="KW-0732">Signal</keyword>
<evidence type="ECO:0000313" key="3">
    <source>
        <dbReference type="EMBL" id="KHL24851.1"/>
    </source>
</evidence>
<protein>
    <recommendedName>
        <fullName evidence="5">Entericidin EcnAB</fullName>
    </recommendedName>
</protein>
<reference evidence="3 4" key="1">
    <citation type="submission" date="2014-11" db="EMBL/GenBank/DDBJ databases">
        <title>Draft genome sequence of Kirrobacter mercurialis.</title>
        <authorList>
            <person name="Coil D.A."/>
            <person name="Eisen J.A."/>
        </authorList>
    </citation>
    <scope>NUCLEOTIDE SEQUENCE [LARGE SCALE GENOMIC DNA]</scope>
    <source>
        <strain evidence="3 4">Coronado</strain>
    </source>
</reference>
<keyword evidence="4" id="KW-1185">Reference proteome</keyword>
<feature type="chain" id="PRO_5002071575" description="Entericidin EcnAB" evidence="2">
    <location>
        <begin position="19"/>
        <end position="94"/>
    </location>
</feature>
<dbReference type="STRING" id="1572751.PK98_13275"/>